<evidence type="ECO:0000256" key="3">
    <source>
        <dbReference type="ARBA" id="ARBA00022839"/>
    </source>
</evidence>
<dbReference type="InterPro" id="IPR036397">
    <property type="entry name" value="RNaseH_sf"/>
</dbReference>
<dbReference type="InterPro" id="IPR013520">
    <property type="entry name" value="Ribonucl_H"/>
</dbReference>
<evidence type="ECO:0000256" key="1">
    <source>
        <dbReference type="ARBA" id="ARBA00022722"/>
    </source>
</evidence>
<accession>A0A1X0AYY1</accession>
<dbReference type="GO" id="GO:0003676">
    <property type="term" value="F:nucleic acid binding"/>
    <property type="evidence" value="ECO:0007669"/>
    <property type="project" value="InterPro"/>
</dbReference>
<reference evidence="5 6" key="1">
    <citation type="submission" date="2017-02" db="EMBL/GenBank/DDBJ databases">
        <title>The new phylogeny of genus Mycobacterium.</title>
        <authorList>
            <person name="Tortoli E."/>
            <person name="Trovato A."/>
            <person name="Cirillo D.M."/>
        </authorList>
    </citation>
    <scope>NUCLEOTIDE SEQUENCE [LARGE SCALE GENOMIC DNA]</scope>
    <source>
        <strain evidence="5 6">RW6</strain>
    </source>
</reference>
<dbReference type="Gene3D" id="3.30.420.10">
    <property type="entry name" value="Ribonuclease H-like superfamily/Ribonuclease H"/>
    <property type="match status" value="1"/>
</dbReference>
<dbReference type="PANTHER" id="PTHR30231">
    <property type="entry name" value="DNA POLYMERASE III SUBUNIT EPSILON"/>
    <property type="match status" value="1"/>
</dbReference>
<dbReference type="SUPFAM" id="SSF53098">
    <property type="entry name" value="Ribonuclease H-like"/>
    <property type="match status" value="1"/>
</dbReference>
<keyword evidence="2" id="KW-0378">Hydrolase</keyword>
<comment type="caution">
    <text evidence="5">The sequence shown here is derived from an EMBL/GenBank/DDBJ whole genome shotgun (WGS) entry which is preliminary data.</text>
</comment>
<dbReference type="GO" id="GO:0005829">
    <property type="term" value="C:cytosol"/>
    <property type="evidence" value="ECO:0007669"/>
    <property type="project" value="TreeGrafter"/>
</dbReference>
<proteinExistence type="predicted"/>
<keyword evidence="3" id="KW-0269">Exonuclease</keyword>
<keyword evidence="6" id="KW-1185">Reference proteome</keyword>
<keyword evidence="1" id="KW-0540">Nuclease</keyword>
<sequence length="218" mass="23909">MRNVLSRKYFDRRDRGGTRSWRDDELWVVDLETTGLNLRSDKIISYGAIPIHHGRILMARATYGLVHIAEAVPAPSACIHGIRTQDLAAAPPIKDAVAQLHTLIGDRPIIAHCAVIERTLLRRAYRGCGRRLTNQFIDTAPLAARALQVQVKEGAISLEYAATKLGVPVHTPHHALGDAVTTANLFVALASRLEQQLGTTPLSTAALIETSTHQKHEK</sequence>
<dbReference type="OrthoDB" id="190275at2"/>
<dbReference type="SMART" id="SM00479">
    <property type="entry name" value="EXOIII"/>
    <property type="match status" value="1"/>
</dbReference>
<dbReference type="AlphaFoldDB" id="A0A1X0AYY1"/>
<dbReference type="EMBL" id="MVHF01000012">
    <property type="protein sequence ID" value="ORA35284.1"/>
    <property type="molecule type" value="Genomic_DNA"/>
</dbReference>
<dbReference type="GO" id="GO:0008408">
    <property type="term" value="F:3'-5' exonuclease activity"/>
    <property type="evidence" value="ECO:0007669"/>
    <property type="project" value="TreeGrafter"/>
</dbReference>
<dbReference type="STRING" id="1927124.BST13_14350"/>
<name>A0A1X0AYY1_9MYCO</name>
<evidence type="ECO:0000256" key="2">
    <source>
        <dbReference type="ARBA" id="ARBA00022801"/>
    </source>
</evidence>
<dbReference type="FunFam" id="3.30.420.10:FF:000045">
    <property type="entry name" value="3'-5' exonuclease DinG"/>
    <property type="match status" value="1"/>
</dbReference>
<dbReference type="InterPro" id="IPR012337">
    <property type="entry name" value="RNaseH-like_sf"/>
</dbReference>
<dbReference type="CDD" id="cd06127">
    <property type="entry name" value="DEDDh"/>
    <property type="match status" value="1"/>
</dbReference>
<evidence type="ECO:0000313" key="5">
    <source>
        <dbReference type="EMBL" id="ORA35284.1"/>
    </source>
</evidence>
<dbReference type="Pfam" id="PF00929">
    <property type="entry name" value="RNase_T"/>
    <property type="match status" value="1"/>
</dbReference>
<protein>
    <recommendedName>
        <fullName evidence="4">Exonuclease domain-containing protein</fullName>
    </recommendedName>
</protein>
<dbReference type="Proteomes" id="UP000192448">
    <property type="component" value="Unassembled WGS sequence"/>
</dbReference>
<gene>
    <name evidence="5" type="ORF">BST13_14350</name>
</gene>
<dbReference type="PANTHER" id="PTHR30231:SF4">
    <property type="entry name" value="PROTEIN NEN2"/>
    <property type="match status" value="1"/>
</dbReference>
<organism evidence="5 6">
    <name type="scientific">Mycobacterium aquaticum</name>
    <dbReference type="NCBI Taxonomy" id="1927124"/>
    <lineage>
        <taxon>Bacteria</taxon>
        <taxon>Bacillati</taxon>
        <taxon>Actinomycetota</taxon>
        <taxon>Actinomycetes</taxon>
        <taxon>Mycobacteriales</taxon>
        <taxon>Mycobacteriaceae</taxon>
        <taxon>Mycobacterium</taxon>
    </lineage>
</organism>
<evidence type="ECO:0000259" key="4">
    <source>
        <dbReference type="SMART" id="SM00479"/>
    </source>
</evidence>
<feature type="domain" description="Exonuclease" evidence="4">
    <location>
        <begin position="25"/>
        <end position="195"/>
    </location>
</feature>
<dbReference type="RefSeq" id="WP_083164702.1">
    <property type="nucleotide sequence ID" value="NZ_MVHF01000012.1"/>
</dbReference>
<evidence type="ECO:0000313" key="6">
    <source>
        <dbReference type="Proteomes" id="UP000192448"/>
    </source>
</evidence>